<comment type="caution">
    <text evidence="1">The sequence shown here is derived from an EMBL/GenBank/DDBJ whole genome shotgun (WGS) entry which is preliminary data.</text>
</comment>
<dbReference type="Proteomes" id="UP000887013">
    <property type="component" value="Unassembled WGS sequence"/>
</dbReference>
<reference evidence="1" key="1">
    <citation type="submission" date="2020-08" db="EMBL/GenBank/DDBJ databases">
        <title>Multicomponent nature underlies the extraordinary mechanical properties of spider dragline silk.</title>
        <authorList>
            <person name="Kono N."/>
            <person name="Nakamura H."/>
            <person name="Mori M."/>
            <person name="Yoshida Y."/>
            <person name="Ohtoshi R."/>
            <person name="Malay A.D."/>
            <person name="Moran D.A.P."/>
            <person name="Tomita M."/>
            <person name="Numata K."/>
            <person name="Arakawa K."/>
        </authorList>
    </citation>
    <scope>NUCLEOTIDE SEQUENCE</scope>
</reference>
<keyword evidence="2" id="KW-1185">Reference proteome</keyword>
<accession>A0A8X6P6W9</accession>
<evidence type="ECO:0000313" key="2">
    <source>
        <dbReference type="Proteomes" id="UP000887013"/>
    </source>
</evidence>
<dbReference type="EMBL" id="BMAW01017409">
    <property type="protein sequence ID" value="GFT53813.1"/>
    <property type="molecule type" value="Genomic_DNA"/>
</dbReference>
<dbReference type="AlphaFoldDB" id="A0A8X6P6W9"/>
<sequence>MPIKRHWCQNQSDSTPHLIKVVCFSERMTRQSAAKGKGRVRDILIGSCGFKTRENGERSCVYDRISIEGLEQSASPFIRLFANRRDNGNQGEVIEGVKLCVYYYFVSSKYISF</sequence>
<protein>
    <submittedName>
        <fullName evidence="1">Uncharacterized protein</fullName>
    </submittedName>
</protein>
<organism evidence="1 2">
    <name type="scientific">Nephila pilipes</name>
    <name type="common">Giant wood spider</name>
    <name type="synonym">Nephila maculata</name>
    <dbReference type="NCBI Taxonomy" id="299642"/>
    <lineage>
        <taxon>Eukaryota</taxon>
        <taxon>Metazoa</taxon>
        <taxon>Ecdysozoa</taxon>
        <taxon>Arthropoda</taxon>
        <taxon>Chelicerata</taxon>
        <taxon>Arachnida</taxon>
        <taxon>Araneae</taxon>
        <taxon>Araneomorphae</taxon>
        <taxon>Entelegynae</taxon>
        <taxon>Araneoidea</taxon>
        <taxon>Nephilidae</taxon>
        <taxon>Nephila</taxon>
    </lineage>
</organism>
<name>A0A8X6P6W9_NEPPI</name>
<gene>
    <name evidence="1" type="ORF">NPIL_578311</name>
</gene>
<proteinExistence type="predicted"/>
<evidence type="ECO:0000313" key="1">
    <source>
        <dbReference type="EMBL" id="GFT53813.1"/>
    </source>
</evidence>